<dbReference type="InterPro" id="IPR019874">
    <property type="entry name" value="RF_methyltr_PrmC"/>
</dbReference>
<keyword evidence="9" id="KW-1185">Reference proteome</keyword>
<keyword evidence="2 5" id="KW-0808">Transferase</keyword>
<evidence type="ECO:0000256" key="5">
    <source>
        <dbReference type="HAMAP-Rule" id="MF_02126"/>
    </source>
</evidence>
<sequence length="280" mass="30336">MPSIQESLRAAAQQLSASSDSARLDAEVLLAFVLQCSRTYLFTWPEKTLASEPQAQFEALVRARQNGKPIAYLTGQQEFWSLPLHTAPDTLIPRADTELLVETALQLPVSDRARVLDLGTGTGAIALAIASEKPDWVVTAVDKMPGAVTLAARNSEALQLPIQVLQSDWFSALSREPGFDIIVSNPPYIAADDLHLAQGDVRFEPASALTAGADGLDDIRLIATQARDYLTPGGWLLVEHGWQQASDVQALFTEAGFAGVRSEKDLAGHDRITLGRFTFE</sequence>
<dbReference type="Pfam" id="PF05175">
    <property type="entry name" value="MTS"/>
    <property type="match status" value="1"/>
</dbReference>
<evidence type="ECO:0000256" key="4">
    <source>
        <dbReference type="ARBA" id="ARBA00048391"/>
    </source>
</evidence>
<feature type="domain" description="Methyltransferase small" evidence="6">
    <location>
        <begin position="97"/>
        <end position="194"/>
    </location>
</feature>
<feature type="binding site" evidence="5">
    <location>
        <position position="142"/>
    </location>
    <ligand>
        <name>S-adenosyl-L-methionine</name>
        <dbReference type="ChEBI" id="CHEBI:59789"/>
    </ligand>
</feature>
<evidence type="ECO:0000259" key="7">
    <source>
        <dbReference type="Pfam" id="PF17827"/>
    </source>
</evidence>
<dbReference type="InterPro" id="IPR029063">
    <property type="entry name" value="SAM-dependent_MTases_sf"/>
</dbReference>
<dbReference type="AlphaFoldDB" id="A0A9X2I2F6"/>
<organism evidence="8 9">
    <name type="scientific">Gilvimarinus xylanilyticus</name>
    <dbReference type="NCBI Taxonomy" id="2944139"/>
    <lineage>
        <taxon>Bacteria</taxon>
        <taxon>Pseudomonadati</taxon>
        <taxon>Pseudomonadota</taxon>
        <taxon>Gammaproteobacteria</taxon>
        <taxon>Cellvibrionales</taxon>
        <taxon>Cellvibrionaceae</taxon>
        <taxon>Gilvimarinus</taxon>
    </lineage>
</organism>
<gene>
    <name evidence="5 8" type="primary">prmC</name>
    <name evidence="8" type="ORF">M6D89_07315</name>
</gene>
<keyword evidence="1 5" id="KW-0489">Methyltransferase</keyword>
<dbReference type="GO" id="GO:0102559">
    <property type="term" value="F:peptide chain release factor N(5)-glutamine methyltransferase activity"/>
    <property type="evidence" value="ECO:0007669"/>
    <property type="project" value="UniProtKB-EC"/>
</dbReference>
<name>A0A9X2I2F6_9GAMM</name>
<dbReference type="InterPro" id="IPR050320">
    <property type="entry name" value="N5-glutamine_MTase"/>
</dbReference>
<comment type="function">
    <text evidence="5">Methylates the class 1 translation termination release factors RF1/PrfA and RF2/PrfB on the glutamine residue of the universally conserved GGQ motif.</text>
</comment>
<protein>
    <recommendedName>
        <fullName evidence="5">Release factor glutamine methyltransferase</fullName>
        <shortName evidence="5">RF MTase</shortName>
        <ecNumber evidence="5">2.1.1.297</ecNumber>
    </recommendedName>
    <alternativeName>
        <fullName evidence="5">N5-glutamine methyltransferase PrmC</fullName>
    </alternativeName>
    <alternativeName>
        <fullName evidence="5">Protein-(glutamine-N5) MTase PrmC</fullName>
    </alternativeName>
    <alternativeName>
        <fullName evidence="5">Protein-glutamine N-methyltransferase PrmC</fullName>
    </alternativeName>
</protein>
<evidence type="ECO:0000256" key="3">
    <source>
        <dbReference type="ARBA" id="ARBA00022691"/>
    </source>
</evidence>
<dbReference type="InterPro" id="IPR040758">
    <property type="entry name" value="PrmC_N"/>
</dbReference>
<comment type="catalytic activity">
    <reaction evidence="4 5">
        <text>L-glutaminyl-[peptide chain release factor] + S-adenosyl-L-methionine = N(5)-methyl-L-glutaminyl-[peptide chain release factor] + S-adenosyl-L-homocysteine + H(+)</text>
        <dbReference type="Rhea" id="RHEA:42896"/>
        <dbReference type="Rhea" id="RHEA-COMP:10271"/>
        <dbReference type="Rhea" id="RHEA-COMP:10272"/>
        <dbReference type="ChEBI" id="CHEBI:15378"/>
        <dbReference type="ChEBI" id="CHEBI:30011"/>
        <dbReference type="ChEBI" id="CHEBI:57856"/>
        <dbReference type="ChEBI" id="CHEBI:59789"/>
        <dbReference type="ChEBI" id="CHEBI:61891"/>
        <dbReference type="EC" id="2.1.1.297"/>
    </reaction>
</comment>
<feature type="binding site" evidence="5">
    <location>
        <position position="185"/>
    </location>
    <ligand>
        <name>S-adenosyl-L-methionine</name>
        <dbReference type="ChEBI" id="CHEBI:59789"/>
    </ligand>
</feature>
<evidence type="ECO:0000313" key="9">
    <source>
        <dbReference type="Proteomes" id="UP001139319"/>
    </source>
</evidence>
<dbReference type="GO" id="GO:0032259">
    <property type="term" value="P:methylation"/>
    <property type="evidence" value="ECO:0007669"/>
    <property type="project" value="UniProtKB-KW"/>
</dbReference>
<evidence type="ECO:0000259" key="6">
    <source>
        <dbReference type="Pfam" id="PF05175"/>
    </source>
</evidence>
<dbReference type="HAMAP" id="MF_02126">
    <property type="entry name" value="RF_methyltr_PrmC"/>
    <property type="match status" value="1"/>
</dbReference>
<accession>A0A9X2I2F6</accession>
<dbReference type="CDD" id="cd02440">
    <property type="entry name" value="AdoMet_MTases"/>
    <property type="match status" value="1"/>
</dbReference>
<keyword evidence="3 5" id="KW-0949">S-adenosyl-L-methionine</keyword>
<evidence type="ECO:0000256" key="1">
    <source>
        <dbReference type="ARBA" id="ARBA00022603"/>
    </source>
</evidence>
<reference evidence="8" key="2">
    <citation type="submission" date="2023-01" db="EMBL/GenBank/DDBJ databases">
        <title>Gilvimarinus xylanilyticus HB14 isolated from Caulerpa lentillifera aquaculture base in Hainan, China.</title>
        <authorList>
            <person name="Zhang Y.-J."/>
        </authorList>
    </citation>
    <scope>NUCLEOTIDE SEQUENCE</scope>
    <source>
        <strain evidence="8">HB14</strain>
    </source>
</reference>
<feature type="binding site" evidence="5">
    <location>
        <begin position="185"/>
        <end position="188"/>
    </location>
    <ligand>
        <name>substrate</name>
    </ligand>
</feature>
<dbReference type="PANTHER" id="PTHR18895:SF74">
    <property type="entry name" value="MTRF1L RELEASE FACTOR GLUTAMINE METHYLTRANSFERASE"/>
    <property type="match status" value="1"/>
</dbReference>
<dbReference type="InterPro" id="IPR004556">
    <property type="entry name" value="HemK-like"/>
</dbReference>
<dbReference type="Gene3D" id="3.40.50.150">
    <property type="entry name" value="Vaccinia Virus protein VP39"/>
    <property type="match status" value="1"/>
</dbReference>
<feature type="binding site" evidence="5">
    <location>
        <begin position="119"/>
        <end position="123"/>
    </location>
    <ligand>
        <name>S-adenosyl-L-methionine</name>
        <dbReference type="ChEBI" id="CHEBI:59789"/>
    </ligand>
</feature>
<dbReference type="FunFam" id="3.40.50.150:FF:000053">
    <property type="entry name" value="Release factor glutamine methyltransferase"/>
    <property type="match status" value="1"/>
</dbReference>
<dbReference type="RefSeq" id="WP_253967363.1">
    <property type="nucleotide sequence ID" value="NZ_JAMFTH010000001.1"/>
</dbReference>
<feature type="domain" description="Release factor glutamine methyltransferase N-terminal" evidence="7">
    <location>
        <begin position="7"/>
        <end position="75"/>
    </location>
</feature>
<dbReference type="FunFam" id="1.10.8.10:FF:000032">
    <property type="entry name" value="Release factor glutamine methyltransferase"/>
    <property type="match status" value="1"/>
</dbReference>
<dbReference type="PANTHER" id="PTHR18895">
    <property type="entry name" value="HEMK METHYLTRANSFERASE"/>
    <property type="match status" value="1"/>
</dbReference>
<dbReference type="NCBIfam" id="TIGR00536">
    <property type="entry name" value="hemK_fam"/>
    <property type="match status" value="1"/>
</dbReference>
<dbReference type="EMBL" id="JAMFTH010000001">
    <property type="protein sequence ID" value="MCP8899105.1"/>
    <property type="molecule type" value="Genomic_DNA"/>
</dbReference>
<dbReference type="SUPFAM" id="SSF53335">
    <property type="entry name" value="S-adenosyl-L-methionine-dependent methyltransferases"/>
    <property type="match status" value="1"/>
</dbReference>
<dbReference type="Pfam" id="PF17827">
    <property type="entry name" value="PrmC_N"/>
    <property type="match status" value="1"/>
</dbReference>
<feature type="binding site" evidence="5">
    <location>
        <position position="169"/>
    </location>
    <ligand>
        <name>S-adenosyl-L-methionine</name>
        <dbReference type="ChEBI" id="CHEBI:59789"/>
    </ligand>
</feature>
<evidence type="ECO:0000313" key="8">
    <source>
        <dbReference type="EMBL" id="MCP8899105.1"/>
    </source>
</evidence>
<comment type="similarity">
    <text evidence="5">Belongs to the protein N5-glutamine methyltransferase family. PrmC subfamily.</text>
</comment>
<dbReference type="GO" id="GO:0003676">
    <property type="term" value="F:nucleic acid binding"/>
    <property type="evidence" value="ECO:0007669"/>
    <property type="project" value="InterPro"/>
</dbReference>
<dbReference type="Gene3D" id="1.10.8.10">
    <property type="entry name" value="DNA helicase RuvA subunit, C-terminal domain"/>
    <property type="match status" value="1"/>
</dbReference>
<reference evidence="8" key="1">
    <citation type="submission" date="2022-05" db="EMBL/GenBank/DDBJ databases">
        <authorList>
            <person name="Sun H.-N."/>
        </authorList>
    </citation>
    <scope>NUCLEOTIDE SEQUENCE</scope>
    <source>
        <strain evidence="8">HB14</strain>
    </source>
</reference>
<evidence type="ECO:0000256" key="2">
    <source>
        <dbReference type="ARBA" id="ARBA00022679"/>
    </source>
</evidence>
<dbReference type="InterPro" id="IPR007848">
    <property type="entry name" value="Small_mtfrase_dom"/>
</dbReference>
<dbReference type="NCBIfam" id="TIGR03534">
    <property type="entry name" value="RF_mod_PrmC"/>
    <property type="match status" value="1"/>
</dbReference>
<dbReference type="EC" id="2.1.1.297" evidence="5"/>
<dbReference type="PROSITE" id="PS00092">
    <property type="entry name" value="N6_MTASE"/>
    <property type="match status" value="1"/>
</dbReference>
<proteinExistence type="inferred from homology"/>
<comment type="caution">
    <text evidence="8">The sequence shown here is derived from an EMBL/GenBank/DDBJ whole genome shotgun (WGS) entry which is preliminary data.</text>
</comment>
<dbReference type="Proteomes" id="UP001139319">
    <property type="component" value="Unassembled WGS sequence"/>
</dbReference>
<dbReference type="InterPro" id="IPR002052">
    <property type="entry name" value="DNA_methylase_N6_adenine_CS"/>
</dbReference>